<dbReference type="PRINTS" id="PR00320">
    <property type="entry name" value="GPROTEINBRPT"/>
</dbReference>
<dbReference type="InterPro" id="IPR019775">
    <property type="entry name" value="WD40_repeat_CS"/>
</dbReference>
<keyword evidence="5" id="KW-1185">Reference proteome</keyword>
<dbReference type="EMBL" id="WNYA01000001">
    <property type="protein sequence ID" value="KAG8592796.1"/>
    <property type="molecule type" value="Genomic_DNA"/>
</dbReference>
<evidence type="ECO:0000256" key="1">
    <source>
        <dbReference type="ARBA" id="ARBA00022574"/>
    </source>
</evidence>
<feature type="repeat" description="WD" evidence="3">
    <location>
        <begin position="402"/>
        <end position="443"/>
    </location>
</feature>
<dbReference type="PROSITE" id="PS50082">
    <property type="entry name" value="WD_REPEATS_2"/>
    <property type="match status" value="5"/>
</dbReference>
<dbReference type="Gene3D" id="2.130.10.10">
    <property type="entry name" value="YVTN repeat-like/Quinoprotein amine dehydrogenase"/>
    <property type="match status" value="3"/>
</dbReference>
<dbReference type="PROSITE" id="PS50294">
    <property type="entry name" value="WD_REPEATS_REGION"/>
    <property type="match status" value="2"/>
</dbReference>
<accession>A0AAV7D5U3</accession>
<evidence type="ECO:0000313" key="4">
    <source>
        <dbReference type="EMBL" id="KAG8592795.1"/>
    </source>
</evidence>
<organism evidence="4 5">
    <name type="scientific">Engystomops pustulosus</name>
    <name type="common">Tungara frog</name>
    <name type="synonym">Physalaemus pustulosus</name>
    <dbReference type="NCBI Taxonomy" id="76066"/>
    <lineage>
        <taxon>Eukaryota</taxon>
        <taxon>Metazoa</taxon>
        <taxon>Chordata</taxon>
        <taxon>Craniata</taxon>
        <taxon>Vertebrata</taxon>
        <taxon>Euteleostomi</taxon>
        <taxon>Amphibia</taxon>
        <taxon>Batrachia</taxon>
        <taxon>Anura</taxon>
        <taxon>Neobatrachia</taxon>
        <taxon>Hyloidea</taxon>
        <taxon>Leptodactylidae</taxon>
        <taxon>Leiuperinae</taxon>
        <taxon>Engystomops</taxon>
    </lineage>
</organism>
<dbReference type="PROSITE" id="PS00678">
    <property type="entry name" value="WD_REPEATS_1"/>
    <property type="match status" value="1"/>
</dbReference>
<evidence type="ECO:0000313" key="5">
    <source>
        <dbReference type="Proteomes" id="UP000824782"/>
    </source>
</evidence>
<dbReference type="SUPFAM" id="SSF50978">
    <property type="entry name" value="WD40 repeat-like"/>
    <property type="match status" value="2"/>
</dbReference>
<reference evidence="4" key="1">
    <citation type="thesis" date="2020" institute="ProQuest LLC" country="789 East Eisenhower Parkway, Ann Arbor, MI, USA">
        <title>Comparative Genomics and Chromosome Evolution.</title>
        <authorList>
            <person name="Mudd A.B."/>
        </authorList>
    </citation>
    <scope>NUCLEOTIDE SEQUENCE</scope>
    <source>
        <strain evidence="4">237g6f4</strain>
        <tissue evidence="4">Blood</tissue>
    </source>
</reference>
<dbReference type="AlphaFoldDB" id="A0AAV7D5U3"/>
<sequence>MEEQVSLQHRLQQQDNNRVSFHLPAKVTESSPHREPFIQISPMPDNTLLAVGQDGVVSVWTPDLKLKKTRCILDEHKQPNRKIKWISDSTLMPQYNKLIVGTCDREIRLYELSNFEPYCQIVGFETMPLLLGYSLRDGDECIIYFGDEQGCVNVIIMSHMAETLRNWTKCQVVDEIPSIAIDNITELIHVRYIRWKVHNDWVTQIRYVHSIESIISSSNDDYTALIIGCVEGTKNVQRRLKDLMESGSVKSKRSMLAGNVPPKRNISDESLFRVKRGVKTFDFSKEANILVTGGLDRIVRVWNPYVPSWPTGLLRGHSSPITYLKIGDENTKIYSVSTDCTVMVWDIENHTCLTNVISKASQIRGDIAACYFSHHLRALYIATDYLSSLQLQEPAALHGRPSVSHSEPVTSCLYNQQYQQIISCSEGSVMKTWDLLTGELVSEKQAAHGHSAVTCIALDTGGNRLVTGGKDGSLKLWDYKSDSLALIRTLIQGSAGARGGIGDITYAEHNKNQYIISVSYDGKVLIFPDNVVSEDVLPQFTWRSNLVNEEEEIKLCLASCSSNMIALSKCNGEVSVCSLDTGEPLCQLCSFYGEEVDTETGNLVKNKAIFMCSRFERKKDSAVLVTSGPRGHITFWNIVGGGKVFARFEGSQYKCTVNAMAISEDDSLLCAADQLFYIYVWNISQYALGAPEEQPPVLFHFWRAHMSDITRVIPIEKHKVIVSSSQDCTVKLWSIQGEFIGTFGQNKSWCLNKNEPKKEEPSDNEQPSQAACVCSPSVVEEKKQMDKISEVEASSLTIYDKDIADELKDQNHINSKNRIKMMSPNQVELQQACGKMNTYKSLQICDLVSVSAAIRKPNPAAELNDPYDLAF</sequence>
<dbReference type="InterPro" id="IPR015943">
    <property type="entry name" value="WD40/YVTN_repeat-like_dom_sf"/>
</dbReference>
<dbReference type="PANTHER" id="PTHR44324">
    <property type="entry name" value="WD40 REPEAT DOMAIN 95"/>
    <property type="match status" value="1"/>
</dbReference>
<dbReference type="InterPro" id="IPR001680">
    <property type="entry name" value="WD40_rpt"/>
</dbReference>
<gene>
    <name evidence="4" type="ORF">GDO81_000628</name>
</gene>
<evidence type="ECO:0000256" key="3">
    <source>
        <dbReference type="PROSITE-ProRule" id="PRU00221"/>
    </source>
</evidence>
<feature type="repeat" description="WD" evidence="3">
    <location>
        <begin position="451"/>
        <end position="487"/>
    </location>
</feature>
<dbReference type="Pfam" id="PF00400">
    <property type="entry name" value="WD40"/>
    <property type="match status" value="4"/>
</dbReference>
<protein>
    <submittedName>
        <fullName evidence="4">Uncharacterized protein</fullName>
    </submittedName>
</protein>
<feature type="repeat" description="WD" evidence="3">
    <location>
        <begin position="702"/>
        <end position="736"/>
    </location>
</feature>
<dbReference type="SMART" id="SM00320">
    <property type="entry name" value="WD40"/>
    <property type="match status" value="9"/>
</dbReference>
<dbReference type="EMBL" id="WNYA01000001">
    <property type="protein sequence ID" value="KAG8592795.1"/>
    <property type="molecule type" value="Genomic_DNA"/>
</dbReference>
<name>A0AAV7D5U3_ENGPU</name>
<comment type="caution">
    <text evidence="4">The sequence shown here is derived from an EMBL/GenBank/DDBJ whole genome shotgun (WGS) entry which is preliminary data.</text>
</comment>
<dbReference type="Proteomes" id="UP000824782">
    <property type="component" value="Unassembled WGS sequence"/>
</dbReference>
<dbReference type="PANTHER" id="PTHR44324:SF8">
    <property type="entry name" value="WD REPEAT-CONTAINING PROTEIN 64"/>
    <property type="match status" value="1"/>
</dbReference>
<dbReference type="InterPro" id="IPR020472">
    <property type="entry name" value="WD40_PAC1"/>
</dbReference>
<keyword evidence="1 3" id="KW-0853">WD repeat</keyword>
<keyword evidence="2" id="KW-0677">Repeat</keyword>
<proteinExistence type="predicted"/>
<evidence type="ECO:0000256" key="2">
    <source>
        <dbReference type="ARBA" id="ARBA00022737"/>
    </source>
</evidence>
<dbReference type="InterPro" id="IPR051242">
    <property type="entry name" value="WD-EF-hand_domain"/>
</dbReference>
<dbReference type="EMBL" id="WNYA01000001">
    <property type="protein sequence ID" value="KAG8592797.1"/>
    <property type="molecule type" value="Genomic_DNA"/>
</dbReference>
<feature type="repeat" description="WD" evidence="3">
    <location>
        <begin position="278"/>
        <end position="303"/>
    </location>
</feature>
<dbReference type="InterPro" id="IPR036322">
    <property type="entry name" value="WD40_repeat_dom_sf"/>
</dbReference>
<feature type="repeat" description="WD" evidence="3">
    <location>
        <begin position="314"/>
        <end position="355"/>
    </location>
</feature>